<evidence type="ECO:0000313" key="3">
    <source>
        <dbReference type="Proteomes" id="UP000837857"/>
    </source>
</evidence>
<dbReference type="Proteomes" id="UP000837857">
    <property type="component" value="Unassembled WGS sequence"/>
</dbReference>
<sequence>MDHKKKLRRATRSQFTKIAGQLNQAEGNDRETYLKLLAEVYAKLQSLDREIEDLMGECSEAELEKELDEVMAYHKRFISIEAIEVNKCSILKENIRKYKLPPLETKKFDGQVKNWLPFWGQFQKIDEDKSLDDSDKFQYLIQAMTPGTETLMVKIVNGDKEVTVRALIDNGAQRSYLKRDVAQKLGLKSSEITDFWSLELLGIKDPVGNKNRVQTEAEAVILFEETITVNSEGRYEVALPFKVGHEELQSNRGLAEKRLVSSTKLLKSEGKEEKT</sequence>
<evidence type="ECO:0008006" key="4">
    <source>
        <dbReference type="Google" id="ProtNLM"/>
    </source>
</evidence>
<evidence type="ECO:0000313" key="2">
    <source>
        <dbReference type="EMBL" id="CAH2078999.1"/>
    </source>
</evidence>
<dbReference type="InterPro" id="IPR021109">
    <property type="entry name" value="Peptidase_aspartic_dom_sf"/>
</dbReference>
<accession>A0ABN8JA20</accession>
<evidence type="ECO:0000256" key="1">
    <source>
        <dbReference type="SAM" id="Coils"/>
    </source>
</evidence>
<protein>
    <recommendedName>
        <fullName evidence="4">Peptidase A2 domain-containing protein</fullName>
    </recommendedName>
</protein>
<keyword evidence="3" id="KW-1185">Reference proteome</keyword>
<comment type="caution">
    <text evidence="2">The sequence shown here is derived from an EMBL/GenBank/DDBJ whole genome shotgun (WGS) entry which is preliminary data.</text>
</comment>
<feature type="coiled-coil region" evidence="1">
    <location>
        <begin position="37"/>
        <end position="64"/>
    </location>
</feature>
<feature type="non-terminal residue" evidence="2">
    <location>
        <position position="275"/>
    </location>
</feature>
<keyword evidence="1" id="KW-0175">Coiled coil</keyword>
<reference evidence="2" key="1">
    <citation type="submission" date="2022-03" db="EMBL/GenBank/DDBJ databases">
        <authorList>
            <person name="Martin H S."/>
        </authorList>
    </citation>
    <scope>NUCLEOTIDE SEQUENCE [LARGE SCALE GENOMIC DNA]</scope>
</reference>
<dbReference type="EMBL" id="CAKOGK010000016">
    <property type="protein sequence ID" value="CAH2078999.1"/>
    <property type="molecule type" value="Genomic_DNA"/>
</dbReference>
<organism evidence="2 3">
    <name type="scientific">Iphiclides podalirius</name>
    <name type="common">scarce swallowtail</name>
    <dbReference type="NCBI Taxonomy" id="110791"/>
    <lineage>
        <taxon>Eukaryota</taxon>
        <taxon>Metazoa</taxon>
        <taxon>Ecdysozoa</taxon>
        <taxon>Arthropoda</taxon>
        <taxon>Hexapoda</taxon>
        <taxon>Insecta</taxon>
        <taxon>Pterygota</taxon>
        <taxon>Neoptera</taxon>
        <taxon>Endopterygota</taxon>
        <taxon>Lepidoptera</taxon>
        <taxon>Glossata</taxon>
        <taxon>Ditrysia</taxon>
        <taxon>Papilionoidea</taxon>
        <taxon>Papilionidae</taxon>
        <taxon>Papilioninae</taxon>
        <taxon>Iphiclides</taxon>
    </lineage>
</organism>
<name>A0ABN8JA20_9NEOP</name>
<gene>
    <name evidence="2" type="ORF">IPOD504_LOCUS17676</name>
</gene>
<proteinExistence type="predicted"/>
<dbReference type="Gene3D" id="2.40.70.10">
    <property type="entry name" value="Acid Proteases"/>
    <property type="match status" value="1"/>
</dbReference>